<keyword evidence="5" id="KW-1185">Reference proteome</keyword>
<evidence type="ECO:0000256" key="1">
    <source>
        <dbReference type="SAM" id="Phobius"/>
    </source>
</evidence>
<dbReference type="Pfam" id="PF12696">
    <property type="entry name" value="TraG-D_C"/>
    <property type="match status" value="1"/>
</dbReference>
<dbReference type="SUPFAM" id="SSF52540">
    <property type="entry name" value="P-loop containing nucleoside triphosphate hydrolases"/>
    <property type="match status" value="1"/>
</dbReference>
<dbReference type="EMBL" id="CP036498">
    <property type="protein sequence ID" value="QUS40604.1"/>
    <property type="molecule type" value="Genomic_DNA"/>
</dbReference>
<evidence type="ECO:0000313" key="4">
    <source>
        <dbReference type="EMBL" id="QUS40604.1"/>
    </source>
</evidence>
<feature type="transmembrane region" description="Helical" evidence="1">
    <location>
        <begin position="103"/>
        <end position="121"/>
    </location>
</feature>
<evidence type="ECO:0000259" key="3">
    <source>
        <dbReference type="Pfam" id="PF12696"/>
    </source>
</evidence>
<evidence type="ECO:0000259" key="2">
    <source>
        <dbReference type="Pfam" id="PF05872"/>
    </source>
</evidence>
<proteinExistence type="predicted"/>
<dbReference type="InterPro" id="IPR051162">
    <property type="entry name" value="T4SS_component"/>
</dbReference>
<dbReference type="InterPro" id="IPR027417">
    <property type="entry name" value="P-loop_NTPase"/>
</dbReference>
<organism evidence="4 5">
    <name type="scientific">Tardiphaga alba</name>
    <dbReference type="NCBI Taxonomy" id="340268"/>
    <lineage>
        <taxon>Bacteria</taxon>
        <taxon>Pseudomonadati</taxon>
        <taxon>Pseudomonadota</taxon>
        <taxon>Alphaproteobacteria</taxon>
        <taxon>Hyphomicrobiales</taxon>
        <taxon>Nitrobacteraceae</taxon>
        <taxon>Tardiphaga</taxon>
    </lineage>
</organism>
<sequence length="633" mass="69509">MPMEPASCTQRSVTSFRMCAWAGTSADLSIVTRTRYASSSSLPPKIRMPKVKNDQSNTSTATHDVATFFIGLGLAICGLGILSWMGIIAALAVRLPAWFFGNLTRTGIVALALGALAIVWGGLSGDIIVYLTGFFGLFSGSTDTSVQSHPIWIRWLTFSLQPTTWLVSGAIGSIIGGSWLLFQQDELNSPTSQVFGKSKQRKPPPYARIRGYLITRAAQSYTGLHILLGVDAMTGMAVRISQDQLSRHVVVTGRSGRGKTVTVLRLASECARLGIPIVYLDGKGDLEVRKELAKIAEMNQRRFYPLDAGHPSRSCAYDAFSGKRPTEQKELVIQLREWSEAHFRGLASAHAQTTFKSLQYGRIVQDLHTFSRNLAVKNMLGLAKRGAGRRQDYDQIKAEIIRRRTNEKQVMDSLEAVVETITASDFGDLLNIAKARLQQRPILNLGQLREESGIAYVGLPALQYPDAASVLASLVVGDLKSTLVRSRKRILLIMDEFSFFSNPTTTLNLINMGRSYGACVCLATQSWADFSASGSDDFRRQVIGSVNNFWTHELTGSEDAEVVAGLYSTTELVEYTAQVVDGQRTDSASSRSVHQFRLHPAFIKRLGTGEAYVLNKDQPDRVCHAKILQPSTS</sequence>
<dbReference type="PANTHER" id="PTHR30121:SF6">
    <property type="entry name" value="SLR6007 PROTEIN"/>
    <property type="match status" value="1"/>
</dbReference>
<accession>A0ABX8AA06</accession>
<keyword evidence="1" id="KW-0812">Transmembrane</keyword>
<dbReference type="Gene3D" id="3.40.50.300">
    <property type="entry name" value="P-loop containing nucleotide triphosphate hydrolases"/>
    <property type="match status" value="2"/>
</dbReference>
<keyword evidence="1" id="KW-1133">Transmembrane helix</keyword>
<dbReference type="InterPro" id="IPR032689">
    <property type="entry name" value="TraG-D_C"/>
</dbReference>
<dbReference type="CDD" id="cd01127">
    <property type="entry name" value="TrwB_TraG_TraD_VirD4"/>
    <property type="match status" value="1"/>
</dbReference>
<feature type="domain" description="Helicase HerA-like C-terminal" evidence="2">
    <location>
        <begin position="235"/>
        <end position="288"/>
    </location>
</feature>
<reference evidence="4 5" key="1">
    <citation type="submission" date="2019-02" db="EMBL/GenBank/DDBJ databases">
        <title>Emended description of the genus Rhodopseudomonas and description of Rhodopseudomonas albus sp. nov., a non-phototrophic, heavy-metal-tolerant bacterium isolated from garden soil.</title>
        <authorList>
            <person name="Bao Z."/>
            <person name="Cao W.W."/>
            <person name="Sato Y."/>
            <person name="Nishizawa T."/>
            <person name="Zhao J."/>
            <person name="Guo Y."/>
            <person name="Ohta H."/>
        </authorList>
    </citation>
    <scope>NUCLEOTIDE SEQUENCE [LARGE SCALE GENOMIC DNA]</scope>
    <source>
        <strain evidence="4 5">SK50-23</strain>
    </source>
</reference>
<feature type="transmembrane region" description="Helical" evidence="1">
    <location>
        <begin position="65"/>
        <end position="91"/>
    </location>
</feature>
<dbReference type="InterPro" id="IPR033186">
    <property type="entry name" value="HerA_C"/>
</dbReference>
<keyword evidence="1" id="KW-0472">Membrane</keyword>
<protein>
    <submittedName>
        <fullName evidence="4">DUF853 family protein</fullName>
    </submittedName>
</protein>
<dbReference type="PANTHER" id="PTHR30121">
    <property type="entry name" value="UNCHARACTERIZED PROTEIN YJGR-RELATED"/>
    <property type="match status" value="1"/>
</dbReference>
<dbReference type="Pfam" id="PF05872">
    <property type="entry name" value="HerA_C"/>
    <property type="match status" value="1"/>
</dbReference>
<gene>
    <name evidence="4" type="ORF">RPMA_18480</name>
</gene>
<evidence type="ECO:0000313" key="5">
    <source>
        <dbReference type="Proteomes" id="UP000682843"/>
    </source>
</evidence>
<dbReference type="Proteomes" id="UP000682843">
    <property type="component" value="Chromosome"/>
</dbReference>
<feature type="domain" description="TraD/TraG TraM recognition site" evidence="3">
    <location>
        <begin position="489"/>
        <end position="592"/>
    </location>
</feature>
<name>A0ABX8AA06_9BRAD</name>